<dbReference type="GO" id="GO:0008233">
    <property type="term" value="F:peptidase activity"/>
    <property type="evidence" value="ECO:0007669"/>
    <property type="project" value="UniProtKB-KW"/>
</dbReference>
<reference evidence="3 4" key="1">
    <citation type="journal article" date="2010" name="Microbiol. Resour. Announc.">
        <title>Comparative genomics of the bacterial genus Listeria: Genome evolution is characterized by limited gene acquisition and limited gene loss.</title>
        <authorList>
            <person name="den Bakker H.C."/>
            <person name="Cummings C.A."/>
            <person name="Ferreira V."/>
            <person name="Vatta P."/>
            <person name="Orsi R.H."/>
            <person name="Degoricija L."/>
            <person name="Barker M."/>
            <person name="Petrauskene O."/>
            <person name="Furtado M.R."/>
            <person name="Wiedmann M."/>
        </authorList>
    </citation>
    <scope>NUCLEOTIDE SEQUENCE [LARGE SCALE GENOMIC DNA]</scope>
    <source>
        <strain evidence="3 4">FSL S4-120</strain>
    </source>
</reference>
<proteinExistence type="predicted"/>
<comment type="caution">
    <text evidence="3">The sequence shown here is derived from an EMBL/GenBank/DDBJ whole genome shotgun (WGS) entry which is preliminary data.</text>
</comment>
<organism evidence="3 4">
    <name type="scientific">Listeria marthii FSL S4-120</name>
    <dbReference type="NCBI Taxonomy" id="702457"/>
    <lineage>
        <taxon>Bacteria</taxon>
        <taxon>Bacillati</taxon>
        <taxon>Bacillota</taxon>
        <taxon>Bacilli</taxon>
        <taxon>Bacillales</taxon>
        <taxon>Listeriaceae</taxon>
        <taxon>Listeria</taxon>
    </lineage>
</organism>
<feature type="compositionally biased region" description="Basic and acidic residues" evidence="1">
    <location>
        <begin position="16"/>
        <end position="27"/>
    </location>
</feature>
<protein>
    <submittedName>
        <fullName evidence="3">Serine protease</fullName>
    </submittedName>
</protein>
<keyword evidence="3" id="KW-0378">Hydrolase</keyword>
<dbReference type="EMBL" id="ADXF01000260">
    <property type="protein sequence ID" value="EFR88939.1"/>
    <property type="molecule type" value="Genomic_DNA"/>
</dbReference>
<gene>
    <name evidence="3" type="ORF">NT05LM_0442</name>
</gene>
<accession>A0ABN0C0G7</accession>
<dbReference type="GO" id="GO:0006508">
    <property type="term" value="P:proteolysis"/>
    <property type="evidence" value="ECO:0007669"/>
    <property type="project" value="UniProtKB-KW"/>
</dbReference>
<keyword evidence="2" id="KW-1133">Transmembrane helix</keyword>
<evidence type="ECO:0000313" key="3">
    <source>
        <dbReference type="EMBL" id="EFR88939.1"/>
    </source>
</evidence>
<evidence type="ECO:0000313" key="4">
    <source>
        <dbReference type="Proteomes" id="UP000003412"/>
    </source>
</evidence>
<keyword evidence="2" id="KW-0812">Transmembrane</keyword>
<feature type="non-terminal residue" evidence="3">
    <location>
        <position position="168"/>
    </location>
</feature>
<keyword evidence="4" id="KW-1185">Reference proteome</keyword>
<name>A0ABN0C0G7_9LIST</name>
<sequence length="168" mass="17765">MDEKEKNLNENSENESTPKREVEETLHTPENSQPVQETPIVEGVTPEGEKFAGATEDAAEASSTNAFFEEASNKEPEPARPAPGPRRTSTTGGGAVPPNRVNNGGGSGNGNGEPPKRGKHFIGYFLTALIGVIIGGLIIFFVAWDNGDNADTTSNSNNKATKVEKVSV</sequence>
<feature type="transmembrane region" description="Helical" evidence="2">
    <location>
        <begin position="121"/>
        <end position="144"/>
    </location>
</feature>
<feature type="region of interest" description="Disordered" evidence="1">
    <location>
        <begin position="1"/>
        <end position="114"/>
    </location>
</feature>
<evidence type="ECO:0000256" key="1">
    <source>
        <dbReference type="SAM" id="MobiDB-lite"/>
    </source>
</evidence>
<keyword evidence="2" id="KW-0472">Membrane</keyword>
<keyword evidence="3" id="KW-0645">Protease</keyword>
<dbReference type="Proteomes" id="UP000003412">
    <property type="component" value="Chromosome"/>
</dbReference>
<evidence type="ECO:0000256" key="2">
    <source>
        <dbReference type="SAM" id="Phobius"/>
    </source>
</evidence>
<feature type="compositionally biased region" description="Low complexity" evidence="1">
    <location>
        <begin position="85"/>
        <end position="102"/>
    </location>
</feature>